<sequence length="122" mass="14175">MEAYRLATKDTFEDIKPTEINEKILKERCKKAFKKETVLALKWCVKKQNLKTVLKKVGLKVLDESSSEEDWKKLINEVYDNDSSVTIDELKRHCNGFGDAFTVADEFIDKYTIADSEYSIKE</sequence>
<evidence type="ECO:0000313" key="1">
    <source>
        <dbReference type="EMBL" id="OAL10022.1"/>
    </source>
</evidence>
<comment type="caution">
    <text evidence="1">The sequence shown here is derived from an EMBL/GenBank/DDBJ whole genome shotgun (WGS) entry which is preliminary data.</text>
</comment>
<dbReference type="AlphaFoldDB" id="A0A1A9QBR4"/>
<evidence type="ECO:0000313" key="2">
    <source>
        <dbReference type="Proteomes" id="UP000077623"/>
    </source>
</evidence>
<keyword evidence="2" id="KW-1185">Reference proteome</keyword>
<reference evidence="2" key="1">
    <citation type="submission" date="2016-04" db="EMBL/GenBank/DDBJ databases">
        <authorList>
            <person name="Quiroz-Castaneda R.E."/>
            <person name="Martinez-Ocampo F."/>
        </authorList>
    </citation>
    <scope>NUCLEOTIDE SEQUENCE [LARGE SCALE GENOMIC DNA]</scope>
    <source>
        <strain evidence="2">INIFAP01</strain>
    </source>
</reference>
<dbReference type="RefSeq" id="WP_187150408.1">
    <property type="nucleotide sequence ID" value="NZ_LWUJ01000012.1"/>
</dbReference>
<dbReference type="STRING" id="432608.A6V39_03855"/>
<proteinExistence type="predicted"/>
<name>A0A1A9QBR4_9MOLU</name>
<dbReference type="Proteomes" id="UP000077623">
    <property type="component" value="Unassembled WGS sequence"/>
</dbReference>
<protein>
    <submittedName>
        <fullName evidence="1">Uncharacterized protein</fullName>
    </submittedName>
</protein>
<gene>
    <name evidence="1" type="ORF">A6V39_03855</name>
</gene>
<dbReference type="EMBL" id="LWUJ01000012">
    <property type="protein sequence ID" value="OAL10022.1"/>
    <property type="molecule type" value="Genomic_DNA"/>
</dbReference>
<organism evidence="1 2">
    <name type="scientific">Candidatus Mycoplasma haematobovis</name>
    <dbReference type="NCBI Taxonomy" id="432608"/>
    <lineage>
        <taxon>Bacteria</taxon>
        <taxon>Bacillati</taxon>
        <taxon>Mycoplasmatota</taxon>
        <taxon>Mollicutes</taxon>
        <taxon>Mycoplasmataceae</taxon>
        <taxon>Mycoplasma</taxon>
    </lineage>
</organism>
<accession>A0A1A9QBR4</accession>